<dbReference type="Proteomes" id="UP000191820">
    <property type="component" value="Chromosome"/>
</dbReference>
<gene>
    <name evidence="2" type="ORF">SJ2017_1958</name>
</gene>
<protein>
    <recommendedName>
        <fullName evidence="1">YchJ-like middle NTF2-like domain-containing protein</fullName>
    </recommendedName>
</protein>
<dbReference type="InterPro" id="IPR004027">
    <property type="entry name" value="SEC_C_motif"/>
</dbReference>
<dbReference type="Pfam" id="PF02810">
    <property type="entry name" value="SEC-C"/>
    <property type="match status" value="1"/>
</dbReference>
<keyword evidence="3" id="KW-1185">Reference proteome</keyword>
<accession>A0ABM6JKH9</accession>
<proteinExistence type="predicted"/>
<dbReference type="NCBIfam" id="NF002486">
    <property type="entry name" value="PRK01752.1"/>
    <property type="match status" value="1"/>
</dbReference>
<reference evidence="2 3" key="1">
    <citation type="submission" date="2017-03" db="EMBL/GenBank/DDBJ databases">
        <title>Genome sequencing of Shewanella japonica KCTC 22435.</title>
        <authorList>
            <person name="Kim K.M."/>
        </authorList>
    </citation>
    <scope>NUCLEOTIDE SEQUENCE [LARGE SCALE GENOMIC DNA]</scope>
    <source>
        <strain evidence="2 3">KCTC 22435</strain>
    </source>
</reference>
<evidence type="ECO:0000313" key="2">
    <source>
        <dbReference type="EMBL" id="ARD22260.1"/>
    </source>
</evidence>
<dbReference type="PANTHER" id="PTHR33747:SF1">
    <property type="entry name" value="ADENYLATE CYCLASE-ASSOCIATED CAP C-TERMINAL DOMAIN-CONTAINING PROTEIN"/>
    <property type="match status" value="1"/>
</dbReference>
<dbReference type="EMBL" id="CP020472">
    <property type="protein sequence ID" value="ARD22260.1"/>
    <property type="molecule type" value="Genomic_DNA"/>
</dbReference>
<dbReference type="SUPFAM" id="SSF54427">
    <property type="entry name" value="NTF2-like"/>
    <property type="match status" value="1"/>
</dbReference>
<feature type="domain" description="YchJ-like middle NTF2-like" evidence="1">
    <location>
        <begin position="45"/>
        <end position="140"/>
    </location>
</feature>
<dbReference type="InterPro" id="IPR032710">
    <property type="entry name" value="NTF2-like_dom_sf"/>
</dbReference>
<dbReference type="PANTHER" id="PTHR33747">
    <property type="entry name" value="UPF0225 PROTEIN SCO1677"/>
    <property type="match status" value="1"/>
</dbReference>
<dbReference type="InterPro" id="IPR048469">
    <property type="entry name" value="YchJ-like_M"/>
</dbReference>
<evidence type="ECO:0000259" key="1">
    <source>
        <dbReference type="Pfam" id="PF17775"/>
    </source>
</evidence>
<dbReference type="RefSeq" id="WP_156003211.1">
    <property type="nucleotide sequence ID" value="NZ_CP020472.1"/>
</dbReference>
<organism evidence="2 3">
    <name type="scientific">Shewanella japonica</name>
    <dbReference type="NCBI Taxonomy" id="93973"/>
    <lineage>
        <taxon>Bacteria</taxon>
        <taxon>Pseudomonadati</taxon>
        <taxon>Pseudomonadota</taxon>
        <taxon>Gammaproteobacteria</taxon>
        <taxon>Alteromonadales</taxon>
        <taxon>Shewanellaceae</taxon>
        <taxon>Shewanella</taxon>
    </lineage>
</organism>
<dbReference type="Pfam" id="PF17775">
    <property type="entry name" value="YchJ_M-like"/>
    <property type="match status" value="1"/>
</dbReference>
<sequence length="171" mass="19440">MNTRLINTQTAKTQMANTRCPCGQNQHYSECCEPYHLNVNTAADVETLMRSRYCAFVFQEFQYLLDTHHPDFLNGLTIALLAENASSTTWLGLTVDEANQTANHGTVTFKAWFLHDGIIDAIFETSQFERVGGQWFYTTGEQKQAKLPKRNETCICHSGKKFKTCCLKKIS</sequence>
<name>A0ABM6JKH9_9GAMM</name>
<evidence type="ECO:0000313" key="3">
    <source>
        <dbReference type="Proteomes" id="UP000191820"/>
    </source>
</evidence>
<dbReference type="SUPFAM" id="SSF103642">
    <property type="entry name" value="Sec-C motif"/>
    <property type="match status" value="1"/>
</dbReference>
<dbReference type="Gene3D" id="3.10.450.50">
    <property type="match status" value="1"/>
</dbReference>